<evidence type="ECO:0000313" key="1">
    <source>
        <dbReference type="EMBL" id="BAU49846.1"/>
    </source>
</evidence>
<dbReference type="AlphaFoldDB" id="A0A1C7AF37"/>
<gene>
    <name evidence="1" type="ORF">SVA_3298</name>
</gene>
<keyword evidence="2" id="KW-1185">Reference proteome</keyword>
<accession>A0A1C7AF37</accession>
<organism evidence="1 2">
    <name type="scientific">Sulfurifustis variabilis</name>
    <dbReference type="NCBI Taxonomy" id="1675686"/>
    <lineage>
        <taxon>Bacteria</taxon>
        <taxon>Pseudomonadati</taxon>
        <taxon>Pseudomonadota</taxon>
        <taxon>Gammaproteobacteria</taxon>
        <taxon>Acidiferrobacterales</taxon>
        <taxon>Acidiferrobacteraceae</taxon>
        <taxon>Sulfurifustis</taxon>
    </lineage>
</organism>
<dbReference type="KEGG" id="sva:SVA_3298"/>
<reference evidence="1 2" key="1">
    <citation type="submission" date="2015-08" db="EMBL/GenBank/DDBJ databases">
        <title>Complete genome sequence of Sulfurifustis variabilis.</title>
        <authorList>
            <person name="Miura A."/>
            <person name="Kojima H."/>
            <person name="Fukui M."/>
        </authorList>
    </citation>
    <scope>NUCLEOTIDE SEQUENCE [LARGE SCALE GENOMIC DNA]</scope>
    <source>
        <strain evidence="2">skN76</strain>
    </source>
</reference>
<dbReference type="Proteomes" id="UP000218899">
    <property type="component" value="Chromosome"/>
</dbReference>
<dbReference type="EMBL" id="AP014936">
    <property type="protein sequence ID" value="BAU49846.1"/>
    <property type="molecule type" value="Genomic_DNA"/>
</dbReference>
<protein>
    <submittedName>
        <fullName evidence="1">Uncharacterized protein</fullName>
    </submittedName>
</protein>
<proteinExistence type="predicted"/>
<name>A0A1C7AF37_9GAMM</name>
<evidence type="ECO:0000313" key="2">
    <source>
        <dbReference type="Proteomes" id="UP000218899"/>
    </source>
</evidence>
<sequence length="381" mass="41908">MGTLLRRGIEWEGHLADGRIVRWSLSGRELFVLCRHGDLNGFVSTPRLILGEQHVVLCTEERLQDVRRAVEQTGSPEPHVLDTTTGIPQGWIGLRGVVPRTPVAASQQGEILDVLRPLANVEVVLEGGIRLERQTWLRGYPPRIRLRGDVEAIHNVVIDGREATLGPDGGYAAPGWDLPGQHQVWCASASRSYSIREGAEDWEVWDAYTWSMGDFSADGERVHPAICGVLVLPPRLGPGPAGRHGVVVPASNSILIGAEPGQIYACDVRGDVRAQTCIGFPWFDPVWAIPADTLRCDKRIARVLLIGDLRPAGGQESPRQANMIQRPQCAGREHARRIKAWTSAILAAGRKGLATEPPGTEVASLWQVYKQHARAIQRRMR</sequence>